<dbReference type="Proteomes" id="UP000254869">
    <property type="component" value="Unassembled WGS sequence"/>
</dbReference>
<dbReference type="Pfam" id="PF00903">
    <property type="entry name" value="Glyoxalase"/>
    <property type="match status" value="1"/>
</dbReference>
<organism evidence="2 3">
    <name type="scientific">Nocardia pseudobrasiliensis</name>
    <dbReference type="NCBI Taxonomy" id="45979"/>
    <lineage>
        <taxon>Bacteria</taxon>
        <taxon>Bacillati</taxon>
        <taxon>Actinomycetota</taxon>
        <taxon>Actinomycetes</taxon>
        <taxon>Mycobacteriales</taxon>
        <taxon>Nocardiaceae</taxon>
        <taxon>Nocardia</taxon>
    </lineage>
</organism>
<comment type="caution">
    <text evidence="2">The sequence shown here is derived from an EMBL/GenBank/DDBJ whole genome shotgun (WGS) entry which is preliminary data.</text>
</comment>
<dbReference type="Gene3D" id="3.10.180.10">
    <property type="entry name" value="2,3-Dihydroxybiphenyl 1,2-Dioxygenase, domain 1"/>
    <property type="match status" value="1"/>
</dbReference>
<name>A0A370HLK7_9NOCA</name>
<dbReference type="InterPro" id="IPR029068">
    <property type="entry name" value="Glyas_Bleomycin-R_OHBP_Dase"/>
</dbReference>
<evidence type="ECO:0000313" key="2">
    <source>
        <dbReference type="EMBL" id="RDI59055.1"/>
    </source>
</evidence>
<dbReference type="SUPFAM" id="SSF54593">
    <property type="entry name" value="Glyoxalase/Bleomycin resistance protein/Dihydroxybiphenyl dioxygenase"/>
    <property type="match status" value="1"/>
</dbReference>
<dbReference type="PANTHER" id="PTHR33993:SF14">
    <property type="entry name" value="GB|AAF24581.1"/>
    <property type="match status" value="1"/>
</dbReference>
<dbReference type="EMBL" id="QQBC01000019">
    <property type="protein sequence ID" value="RDI59055.1"/>
    <property type="molecule type" value="Genomic_DNA"/>
</dbReference>
<sequence length="123" mass="13027">MTPAFDTVAWFQIGTPDPAAAQRFYGELFGWSFRADPGSGDGYQLINYADATVPSGGMNDEQPGAGYAVFCVMVRDVAATCERVTELGGKVLAPPATTPNGLVSADLLDTDGNRFMVFTPAPR</sequence>
<feature type="domain" description="VOC" evidence="1">
    <location>
        <begin position="7"/>
        <end position="120"/>
    </location>
</feature>
<dbReference type="RefSeq" id="WP_068002020.1">
    <property type="nucleotide sequence ID" value="NZ_QQBC01000019.1"/>
</dbReference>
<dbReference type="PANTHER" id="PTHR33993">
    <property type="entry name" value="GLYOXALASE-RELATED"/>
    <property type="match status" value="1"/>
</dbReference>
<dbReference type="STRING" id="1210086.GCA_001613105_04929"/>
<accession>A0A370HLK7</accession>
<proteinExistence type="predicted"/>
<dbReference type="CDD" id="cd07247">
    <property type="entry name" value="SgaA_N_like"/>
    <property type="match status" value="1"/>
</dbReference>
<dbReference type="PROSITE" id="PS51819">
    <property type="entry name" value="VOC"/>
    <property type="match status" value="1"/>
</dbReference>
<dbReference type="InterPro" id="IPR052164">
    <property type="entry name" value="Anthracycline_SecMetBiosynth"/>
</dbReference>
<gene>
    <name evidence="2" type="ORF">DFR76_11915</name>
</gene>
<evidence type="ECO:0000313" key="3">
    <source>
        <dbReference type="Proteomes" id="UP000254869"/>
    </source>
</evidence>
<dbReference type="InterPro" id="IPR037523">
    <property type="entry name" value="VOC_core"/>
</dbReference>
<reference evidence="2 3" key="1">
    <citation type="submission" date="2018-07" db="EMBL/GenBank/DDBJ databases">
        <title>Genomic Encyclopedia of Type Strains, Phase IV (KMG-IV): sequencing the most valuable type-strain genomes for metagenomic binning, comparative biology and taxonomic classification.</title>
        <authorList>
            <person name="Goeker M."/>
        </authorList>
    </citation>
    <scope>NUCLEOTIDE SEQUENCE [LARGE SCALE GENOMIC DNA]</scope>
    <source>
        <strain evidence="2 3">DSM 44290</strain>
    </source>
</reference>
<dbReference type="InterPro" id="IPR004360">
    <property type="entry name" value="Glyas_Fos-R_dOase_dom"/>
</dbReference>
<dbReference type="AlphaFoldDB" id="A0A370HLK7"/>
<keyword evidence="3" id="KW-1185">Reference proteome</keyword>
<protein>
    <recommendedName>
        <fullName evidence="1">VOC domain-containing protein</fullName>
    </recommendedName>
</protein>
<evidence type="ECO:0000259" key="1">
    <source>
        <dbReference type="PROSITE" id="PS51819"/>
    </source>
</evidence>